<dbReference type="RefSeq" id="WP_203243210.1">
    <property type="nucleotide sequence ID" value="NZ_JAFBRH010000006.1"/>
</dbReference>
<gene>
    <name evidence="2" type="ORF">JQV55_17860</name>
</gene>
<comment type="caution">
    <text evidence="2">The sequence shown here is derived from an EMBL/GenBank/DDBJ whole genome shotgun (WGS) entry which is preliminary data.</text>
</comment>
<keyword evidence="3" id="KW-1185">Reference proteome</keyword>
<protein>
    <submittedName>
        <fullName evidence="2">Type IV toxin-antitoxin system AbiEi family antitoxin</fullName>
    </submittedName>
</protein>
<dbReference type="InterPro" id="IPR033455">
    <property type="entry name" value="AbiEi_3_N"/>
</dbReference>
<evidence type="ECO:0000313" key="2">
    <source>
        <dbReference type="EMBL" id="MBM1715438.1"/>
    </source>
</evidence>
<dbReference type="EMBL" id="JAFBRM010000006">
    <property type="protein sequence ID" value="MBM1715438.1"/>
    <property type="molecule type" value="Genomic_DNA"/>
</dbReference>
<dbReference type="InterPro" id="IPR021561">
    <property type="entry name" value="AbiEi_3"/>
</dbReference>
<accession>A0AAE3B7L7</accession>
<dbReference type="AlphaFoldDB" id="A0AAE3B7L7"/>
<feature type="domain" description="Transcriptional regulator AbiEi antitoxin N-terminal" evidence="1">
    <location>
        <begin position="7"/>
        <end position="103"/>
    </location>
</feature>
<dbReference type="Pfam" id="PF11459">
    <property type="entry name" value="AbiEi_3"/>
    <property type="match status" value="1"/>
</dbReference>
<proteinExistence type="predicted"/>
<sequence length="273" mass="30838">MSTEKSGKLQNVLNAVPNGYLVDAKWLTQNGIAYETFRDYVNRGWLTRVAQGVFQRPNGQTRPEDHIDWKTCLLSMQHIMKRSLHLGGVSALAQQGYSHYLPLGQNAQVWVYGADIPKWLAKLSLNGPVITRKRTLFADTSLGLTGNSIDNEVIAPNDWQLVISTPERAILEAIDELPENESFHNLDMIFEGLTTLRPRLLTQLLSSCRKIKTKRLFFVFADKHNHGWNKQLDATDFDLGKGDRALIKGGKIHPRYRIMVPKDFIPGEDTDGA</sequence>
<evidence type="ECO:0000313" key="3">
    <source>
        <dbReference type="Proteomes" id="UP000732193"/>
    </source>
</evidence>
<dbReference type="Pfam" id="PF17194">
    <property type="entry name" value="AbiEi_3_N"/>
    <property type="match status" value="1"/>
</dbReference>
<organism evidence="2 3">
    <name type="scientific">Sulfitobacter geojensis</name>
    <dbReference type="NCBI Taxonomy" id="1342299"/>
    <lineage>
        <taxon>Bacteria</taxon>
        <taxon>Pseudomonadati</taxon>
        <taxon>Pseudomonadota</taxon>
        <taxon>Alphaproteobacteria</taxon>
        <taxon>Rhodobacterales</taxon>
        <taxon>Roseobacteraceae</taxon>
        <taxon>Sulfitobacter</taxon>
    </lineage>
</organism>
<dbReference type="Proteomes" id="UP000732193">
    <property type="component" value="Unassembled WGS sequence"/>
</dbReference>
<name>A0AAE3B7L7_9RHOB</name>
<reference evidence="2 3" key="1">
    <citation type="submission" date="2021-01" db="EMBL/GenBank/DDBJ databases">
        <title>Diatom-associated Roseobacters Show Island Model of Population Structure.</title>
        <authorList>
            <person name="Qu L."/>
            <person name="Feng X."/>
            <person name="Chen Y."/>
            <person name="Li L."/>
            <person name="Wang X."/>
            <person name="Hu Z."/>
            <person name="Wang H."/>
            <person name="Luo H."/>
        </authorList>
    </citation>
    <scope>NUCLEOTIDE SEQUENCE [LARGE SCALE GENOMIC DNA]</scope>
    <source>
        <strain evidence="2 3">TR60-84</strain>
    </source>
</reference>
<evidence type="ECO:0000259" key="1">
    <source>
        <dbReference type="Pfam" id="PF17194"/>
    </source>
</evidence>